<comment type="caution">
    <text evidence="2">The sequence shown here is derived from an EMBL/GenBank/DDBJ whole genome shotgun (WGS) entry which is preliminary data.</text>
</comment>
<dbReference type="InterPro" id="IPR036188">
    <property type="entry name" value="FAD/NAD-bd_sf"/>
</dbReference>
<evidence type="ECO:0000256" key="1">
    <source>
        <dbReference type="ARBA" id="ARBA00023002"/>
    </source>
</evidence>
<organism evidence="2 3">
    <name type="scientific">Talaromyces atroroseus</name>
    <dbReference type="NCBI Taxonomy" id="1441469"/>
    <lineage>
        <taxon>Eukaryota</taxon>
        <taxon>Fungi</taxon>
        <taxon>Dikarya</taxon>
        <taxon>Ascomycota</taxon>
        <taxon>Pezizomycotina</taxon>
        <taxon>Eurotiomycetes</taxon>
        <taxon>Eurotiomycetidae</taxon>
        <taxon>Eurotiales</taxon>
        <taxon>Trichocomaceae</taxon>
        <taxon>Talaromyces</taxon>
        <taxon>Talaromyces sect. Trachyspermi</taxon>
    </lineage>
</organism>
<evidence type="ECO:0000313" key="3">
    <source>
        <dbReference type="Proteomes" id="UP000214365"/>
    </source>
</evidence>
<dbReference type="EMBL" id="LFMY01000006">
    <property type="protein sequence ID" value="OKL60003.1"/>
    <property type="molecule type" value="Genomic_DNA"/>
</dbReference>
<dbReference type="PANTHER" id="PTHR43539:SF24">
    <property type="entry name" value="FAD_NAD(P)-BINDING DOMAIN-CONTAINING PROTEIN-RELATED"/>
    <property type="match status" value="1"/>
</dbReference>
<dbReference type="PRINTS" id="PR00411">
    <property type="entry name" value="PNDRDTASEI"/>
</dbReference>
<keyword evidence="1" id="KW-0560">Oxidoreductase</keyword>
<reference evidence="2 3" key="1">
    <citation type="submission" date="2015-06" db="EMBL/GenBank/DDBJ databases">
        <title>Talaromyces atroroseus IBT 11181 draft genome.</title>
        <authorList>
            <person name="Rasmussen K.B."/>
            <person name="Rasmussen S."/>
            <person name="Petersen B."/>
            <person name="Sicheritz-Ponten T."/>
            <person name="Mortensen U.H."/>
            <person name="Thrane U."/>
        </authorList>
    </citation>
    <scope>NUCLEOTIDE SEQUENCE [LARGE SCALE GENOMIC DNA]</scope>
    <source>
        <strain evidence="2 3">IBT 11181</strain>
    </source>
</reference>
<evidence type="ECO:0000313" key="2">
    <source>
        <dbReference type="EMBL" id="OKL60003.1"/>
    </source>
</evidence>
<dbReference type="PANTHER" id="PTHR43539">
    <property type="entry name" value="FLAVIN-BINDING MONOOXYGENASE-LIKE PROTEIN (AFU_ORTHOLOGUE AFUA_4G09220)"/>
    <property type="match status" value="1"/>
</dbReference>
<dbReference type="AlphaFoldDB" id="A0A225AKS4"/>
<dbReference type="GeneID" id="31004325"/>
<dbReference type="STRING" id="1441469.A0A225AKS4"/>
<dbReference type="Gene3D" id="3.50.50.60">
    <property type="entry name" value="FAD/NAD(P)-binding domain"/>
    <property type="match status" value="1"/>
</dbReference>
<accession>A0A225AKS4</accession>
<sequence>MAPATLTEAERRANHIISLPKPPRASSSTENVDPQAIAQQWLTKLEATLSSGLGVDQINSLFHDDSYWRDHIALQWDFRTIRYATNIASFLQKHQPLAQISNFSLQTEGKYMPHIDSPENGVPGIDFVASMFHFETKIGRGSGILRLTLDDDGKNWKAYVVYTSLQELKGVEEPLGPRRVYGTLDSMPNGSAGGTWKERREKEMKFEGGVEPTVLIVGAGQAGLNLGARLQSLKVSTLLVDRHERIGDNWRKRYRTLTTHDPVEFTHMAYLPFPKNWPQFTPKDKLGDWFEAYASLMELNVWTNTCVTSASYDDHTSTWTVTVRRPDGFIRTLHPKHVVFATGHSGEPKIPSFPGQEVFQGTIYHGSQHKDASEYDVRGKKVIVVGTGNSGHDIAENFYENGAEVTMLQRRGTYVISVDKGVFMLHEGKHDEWGPPTEQVDIWAESLPYQVAFAFDVYLTRRISEVDKPMLDGLARAGFDVYKGIDESGIFRQYMTRGGGYYIDVGCSSLIAEGKIKVHTSANGVKECTPHGLILADGTELPADMVVLATGYDNMRTTVRKVLGDQVADRCKDVWDLDEEGELRGVWRPSGHPNFWYMGGNLALCRIYSKFLALQIKAAEAGLVPKSE</sequence>
<dbReference type="GO" id="GO:0004497">
    <property type="term" value="F:monooxygenase activity"/>
    <property type="evidence" value="ECO:0007669"/>
    <property type="project" value="TreeGrafter"/>
</dbReference>
<gene>
    <name evidence="2" type="ORF">UA08_04570</name>
</gene>
<dbReference type="RefSeq" id="XP_020120124.1">
    <property type="nucleotide sequence ID" value="XM_020266855.1"/>
</dbReference>
<protein>
    <submittedName>
        <fullName evidence="2">Uncharacterized protein</fullName>
    </submittedName>
</protein>
<dbReference type="GO" id="GO:0050660">
    <property type="term" value="F:flavin adenine dinucleotide binding"/>
    <property type="evidence" value="ECO:0007669"/>
    <property type="project" value="TreeGrafter"/>
</dbReference>
<dbReference type="OrthoDB" id="74360at2759"/>
<dbReference type="Proteomes" id="UP000214365">
    <property type="component" value="Unassembled WGS sequence"/>
</dbReference>
<dbReference type="SUPFAM" id="SSF51905">
    <property type="entry name" value="FAD/NAD(P)-binding domain"/>
    <property type="match status" value="2"/>
</dbReference>
<dbReference type="InterPro" id="IPR050982">
    <property type="entry name" value="Auxin_biosynth/cation_transpt"/>
</dbReference>
<proteinExistence type="predicted"/>
<dbReference type="Pfam" id="PF13738">
    <property type="entry name" value="Pyr_redox_3"/>
    <property type="match status" value="1"/>
</dbReference>
<name>A0A225AKS4_TALAT</name>
<keyword evidence="3" id="KW-1185">Reference proteome</keyword>